<evidence type="ECO:0000313" key="3">
    <source>
        <dbReference type="EMBL" id="RZU47381.1"/>
    </source>
</evidence>
<dbReference type="SUPFAM" id="SSF56059">
    <property type="entry name" value="Glutathione synthetase ATP-binding domain-like"/>
    <property type="match status" value="1"/>
</dbReference>
<dbReference type="RefSeq" id="WP_130410630.1">
    <property type="nucleotide sequence ID" value="NZ_SHKX01000010.1"/>
</dbReference>
<evidence type="ECO:0000256" key="1">
    <source>
        <dbReference type="PROSITE-ProRule" id="PRU00409"/>
    </source>
</evidence>
<dbReference type="Pfam" id="PF15632">
    <property type="entry name" value="ATPgrasp_Ter"/>
    <property type="match status" value="1"/>
</dbReference>
<sequence length="349" mass="37938">MKLTIAVTGMNGRADNPGPGIAVARCLKEAAGFEVRIVGLGYEALDPGLYLDDLVDAAWLLPYPSHGEEAFLARLTAIHAEEQIDVIIPCLDAELPVFVRIAPALSDLGIRHFLPGRDQLLLRGKDQLPALAERTGLMAPATKAIYSPDFFYQAESAGFRFPLVVKGLFYDAKVVHNAVDAIAAFHHIAHDWGMPVLVQQFLTGEEVNLAGVGDGKGGLAGAVMMKKRALTDKGKAWAGVSIDDPELLAAARTLCEATHWQGGFELEMLCDAEGRHHLIEINPRFPAWIYFSAGVGRNLPEQLVKLALDQKAPPLPPAEAGMMFIRYAMEVMVPLAQFEAVTMHARRQS</sequence>
<feature type="domain" description="ATP-grasp" evidence="2">
    <location>
        <begin position="129"/>
        <end position="308"/>
    </location>
</feature>
<protein>
    <submittedName>
        <fullName evidence="3">Carbamoyl-phosphate synthase large subunit</fullName>
    </submittedName>
</protein>
<organism evidence="3 4">
    <name type="scientific">Fluviicoccus keumensis</name>
    <dbReference type="NCBI Taxonomy" id="1435465"/>
    <lineage>
        <taxon>Bacteria</taxon>
        <taxon>Pseudomonadati</taxon>
        <taxon>Pseudomonadota</taxon>
        <taxon>Gammaproteobacteria</taxon>
        <taxon>Moraxellales</taxon>
        <taxon>Moraxellaceae</taxon>
        <taxon>Fluviicoccus</taxon>
    </lineage>
</organism>
<dbReference type="Gene3D" id="3.40.50.20">
    <property type="match status" value="1"/>
</dbReference>
<dbReference type="AlphaFoldDB" id="A0A4Q7ZB78"/>
<gene>
    <name evidence="3" type="ORF">EV700_0342</name>
</gene>
<dbReference type="PROSITE" id="PS50975">
    <property type="entry name" value="ATP_GRASP"/>
    <property type="match status" value="1"/>
</dbReference>
<dbReference type="Proteomes" id="UP000292423">
    <property type="component" value="Unassembled WGS sequence"/>
</dbReference>
<dbReference type="EMBL" id="SHKX01000010">
    <property type="protein sequence ID" value="RZU47381.1"/>
    <property type="molecule type" value="Genomic_DNA"/>
</dbReference>
<comment type="caution">
    <text evidence="3">The sequence shown here is derived from an EMBL/GenBank/DDBJ whole genome shotgun (WGS) entry which is preliminary data.</text>
</comment>
<reference evidence="3 4" key="1">
    <citation type="submission" date="2019-02" db="EMBL/GenBank/DDBJ databases">
        <title>Genomic Encyclopedia of Type Strains, Phase IV (KMG-IV): sequencing the most valuable type-strain genomes for metagenomic binning, comparative biology and taxonomic classification.</title>
        <authorList>
            <person name="Goeker M."/>
        </authorList>
    </citation>
    <scope>NUCLEOTIDE SEQUENCE [LARGE SCALE GENOMIC DNA]</scope>
    <source>
        <strain evidence="3 4">DSM 105135</strain>
    </source>
</reference>
<dbReference type="InterPro" id="IPR011761">
    <property type="entry name" value="ATP-grasp"/>
</dbReference>
<dbReference type="GO" id="GO:0005524">
    <property type="term" value="F:ATP binding"/>
    <property type="evidence" value="ECO:0007669"/>
    <property type="project" value="UniProtKB-UniRule"/>
</dbReference>
<keyword evidence="1" id="KW-0067">ATP-binding</keyword>
<evidence type="ECO:0000259" key="2">
    <source>
        <dbReference type="PROSITE" id="PS50975"/>
    </source>
</evidence>
<dbReference type="Gene3D" id="3.30.470.20">
    <property type="entry name" value="ATP-grasp fold, B domain"/>
    <property type="match status" value="1"/>
</dbReference>
<evidence type="ECO:0000313" key="4">
    <source>
        <dbReference type="Proteomes" id="UP000292423"/>
    </source>
</evidence>
<accession>A0A4Q7ZB78</accession>
<name>A0A4Q7ZB78_9GAMM</name>
<keyword evidence="1" id="KW-0547">Nucleotide-binding</keyword>
<dbReference type="OrthoDB" id="9765608at2"/>
<proteinExistence type="predicted"/>
<dbReference type="GO" id="GO:0046872">
    <property type="term" value="F:metal ion binding"/>
    <property type="evidence" value="ECO:0007669"/>
    <property type="project" value="InterPro"/>
</dbReference>
<keyword evidence="4" id="KW-1185">Reference proteome</keyword>